<evidence type="ECO:0000259" key="3">
    <source>
        <dbReference type="Pfam" id="PF22335"/>
    </source>
</evidence>
<dbReference type="Proteomes" id="UP000003571">
    <property type="component" value="Unassembled WGS sequence"/>
</dbReference>
<feature type="domain" description="Cas10/Cmr2 second palm" evidence="3">
    <location>
        <begin position="229"/>
        <end position="384"/>
    </location>
</feature>
<dbReference type="GO" id="GO:0051607">
    <property type="term" value="P:defense response to virus"/>
    <property type="evidence" value="ECO:0007669"/>
    <property type="project" value="UniProtKB-KW"/>
</dbReference>
<sequence>MKYFSLFFEARGIQSYIFESGKMKEMVGASELVKELCERDLNVVIKHLELKEIIPNSKEDSKKLESMSEEQVFFSRRSGGGFTALFADKEVRDRFLAVWSMLVSSLAPGLETVHAVSESENLQELIKETYDILGHNRNCPPPFLPEATPEHVLAPRTGKPAVENRFDSDGKRIWTDEASVKKLAADKQGLHALADAFLPSKQTEFKFPKNLEFEENGSCEFPFKKDSRYIGLIHADGNGLGQSLIEIRESFSDGAEYAVMLRLFSDRLEKSTKEAAQKATLKLIEKYGAESGMLPLRPLVLGGDDLTVIVRADYAMQFTEDYCKYFEETTESNFKYLHEASGGKIPNKLTACAGIAYIKNNQPFMDSFELAESLCSASKKVSKDVKKKESREYIPATVTSLVVTNSFIESYEEYKKNELIIKKGDKTYVATLDAYAFDENEKSIPTLRALRNLCEALRKEGVTSSSARQYATMIFGDENISREKWRRWIENLQKRNLFEDFSKCMKLFGVENAKESPWTKDGRTPLFDALQFMSMEN</sequence>
<comment type="caution">
    <text evidence="4">The sequence shown here is derived from an EMBL/GenBank/DDBJ whole genome shotgun (WGS) entry which is preliminary data.</text>
</comment>
<evidence type="ECO:0000313" key="5">
    <source>
        <dbReference type="Proteomes" id="UP000003571"/>
    </source>
</evidence>
<accession>H7EMP3</accession>
<dbReference type="PATRIC" id="fig|907348.3.peg.2031"/>
<reference evidence="4 5" key="1">
    <citation type="submission" date="2011-09" db="EMBL/GenBank/DDBJ databases">
        <title>The draft genome of Treponema saccharophilum DSM 2985.</title>
        <authorList>
            <consortium name="US DOE Joint Genome Institute (JGI-PGF)"/>
            <person name="Lucas S."/>
            <person name="Copeland A."/>
            <person name="Lapidus A."/>
            <person name="Glavina del Rio T."/>
            <person name="Dalin E."/>
            <person name="Tice H."/>
            <person name="Bruce D."/>
            <person name="Goodwin L."/>
            <person name="Pitluck S."/>
            <person name="Peters L."/>
            <person name="Kyrpides N."/>
            <person name="Mavromatis K."/>
            <person name="Ivanova N."/>
            <person name="Markowitz V."/>
            <person name="Cheng J.-F."/>
            <person name="Hugenholtz P."/>
            <person name="Woyke T."/>
            <person name="Wu D."/>
            <person name="Gronow S."/>
            <person name="Wellnitz S."/>
            <person name="Brambilla E."/>
            <person name="Klenk H.-P."/>
            <person name="Eisen J.A."/>
        </authorList>
    </citation>
    <scope>NUCLEOTIDE SEQUENCE [LARGE SCALE GENOMIC DNA]</scope>
    <source>
        <strain evidence="4 5">DSM 2985</strain>
    </source>
</reference>
<keyword evidence="2" id="KW-0051">Antiviral defense</keyword>
<proteinExistence type="predicted"/>
<dbReference type="EMBL" id="AGRW01000051">
    <property type="protein sequence ID" value="EIC01139.1"/>
    <property type="molecule type" value="Genomic_DNA"/>
</dbReference>
<evidence type="ECO:0000256" key="2">
    <source>
        <dbReference type="ARBA" id="ARBA00023118"/>
    </source>
</evidence>
<gene>
    <name evidence="4" type="ORF">TresaDRAFT_0276</name>
</gene>
<dbReference type="InterPro" id="IPR043128">
    <property type="entry name" value="Rev_trsase/Diguanyl_cyclase"/>
</dbReference>
<dbReference type="AlphaFoldDB" id="H7EMP3"/>
<evidence type="ECO:0000313" key="4">
    <source>
        <dbReference type="EMBL" id="EIC01139.1"/>
    </source>
</evidence>
<evidence type="ECO:0000256" key="1">
    <source>
        <dbReference type="ARBA" id="ARBA00022741"/>
    </source>
</evidence>
<organism evidence="4 5">
    <name type="scientific">Treponema saccharophilum DSM 2985</name>
    <dbReference type="NCBI Taxonomy" id="907348"/>
    <lineage>
        <taxon>Bacteria</taxon>
        <taxon>Pseudomonadati</taxon>
        <taxon>Spirochaetota</taxon>
        <taxon>Spirochaetia</taxon>
        <taxon>Spirochaetales</taxon>
        <taxon>Treponemataceae</taxon>
        <taxon>Treponema</taxon>
    </lineage>
</organism>
<keyword evidence="5" id="KW-1185">Reference proteome</keyword>
<name>H7EMP3_9SPIR</name>
<dbReference type="GO" id="GO:0000166">
    <property type="term" value="F:nucleotide binding"/>
    <property type="evidence" value="ECO:0007669"/>
    <property type="project" value="UniProtKB-KW"/>
</dbReference>
<keyword evidence="1" id="KW-0547">Nucleotide-binding</keyword>
<dbReference type="RefSeq" id="WP_002705288.1">
    <property type="nucleotide sequence ID" value="NZ_AGRW01000051.1"/>
</dbReference>
<dbReference type="STRING" id="907348.TresaDRAFT_0276"/>
<dbReference type="eggNOG" id="COG1353">
    <property type="taxonomic scope" value="Bacteria"/>
</dbReference>
<dbReference type="InterPro" id="IPR054767">
    <property type="entry name" value="Cas10-Cmr2_palm2"/>
</dbReference>
<dbReference type="Pfam" id="PF22335">
    <property type="entry name" value="Cas10-Cmr2_palm2"/>
    <property type="match status" value="1"/>
</dbReference>
<protein>
    <recommendedName>
        <fullName evidence="3">Cas10/Cmr2 second palm domain-containing protein</fullName>
    </recommendedName>
</protein>
<dbReference type="Gene3D" id="3.30.70.270">
    <property type="match status" value="1"/>
</dbReference>
<dbReference type="OrthoDB" id="442064at2"/>